<keyword evidence="2" id="KW-0808">Transferase</keyword>
<evidence type="ECO:0000313" key="5">
    <source>
        <dbReference type="Proteomes" id="UP001430306"/>
    </source>
</evidence>
<keyword evidence="5" id="KW-1185">Reference proteome</keyword>
<dbReference type="PANTHER" id="PTHR34136">
    <property type="match status" value="1"/>
</dbReference>
<feature type="region of interest" description="Disordered" evidence="3">
    <location>
        <begin position="1"/>
        <end position="56"/>
    </location>
</feature>
<reference evidence="4" key="1">
    <citation type="submission" date="2021-11" db="EMBL/GenBank/DDBJ databases">
        <title>Genome sequence.</title>
        <authorList>
            <person name="Sun Q."/>
        </authorList>
    </citation>
    <scope>NUCLEOTIDE SEQUENCE</scope>
    <source>
        <strain evidence="4">JC740</strain>
    </source>
</reference>
<dbReference type="InterPro" id="IPR004629">
    <property type="entry name" value="WecG_TagA_CpsF"/>
</dbReference>
<dbReference type="Proteomes" id="UP001430306">
    <property type="component" value="Unassembled WGS sequence"/>
</dbReference>
<feature type="compositionally biased region" description="Low complexity" evidence="3">
    <location>
        <begin position="1"/>
        <end position="25"/>
    </location>
</feature>
<gene>
    <name evidence="4" type="ORF">LOC71_07685</name>
</gene>
<dbReference type="RefSeq" id="WP_230272858.1">
    <property type="nucleotide sequence ID" value="NZ_JAJKFW010000016.1"/>
</dbReference>
<accession>A0ABS8NF24</accession>
<organism evidence="4 5">
    <name type="scientific">Rhodopirellula halodulae</name>
    <dbReference type="NCBI Taxonomy" id="2894198"/>
    <lineage>
        <taxon>Bacteria</taxon>
        <taxon>Pseudomonadati</taxon>
        <taxon>Planctomycetota</taxon>
        <taxon>Planctomycetia</taxon>
        <taxon>Pirellulales</taxon>
        <taxon>Pirellulaceae</taxon>
        <taxon>Rhodopirellula</taxon>
    </lineage>
</organism>
<proteinExistence type="predicted"/>
<keyword evidence="1" id="KW-0328">Glycosyltransferase</keyword>
<dbReference type="EMBL" id="JAJKFW010000016">
    <property type="protein sequence ID" value="MCC9642151.1"/>
    <property type="molecule type" value="Genomic_DNA"/>
</dbReference>
<dbReference type="CDD" id="cd06533">
    <property type="entry name" value="Glyco_transf_WecG_TagA"/>
    <property type="match status" value="1"/>
</dbReference>
<evidence type="ECO:0000256" key="1">
    <source>
        <dbReference type="ARBA" id="ARBA00022676"/>
    </source>
</evidence>
<protein>
    <submittedName>
        <fullName evidence="4">WecB/TagA/CpsF family glycosyltransferase</fullName>
    </submittedName>
</protein>
<dbReference type="PANTHER" id="PTHR34136:SF1">
    <property type="entry name" value="UDP-N-ACETYL-D-MANNOSAMINURONIC ACID TRANSFERASE"/>
    <property type="match status" value="1"/>
</dbReference>
<name>A0ABS8NF24_9BACT</name>
<dbReference type="Pfam" id="PF03808">
    <property type="entry name" value="Glyco_tran_WecG"/>
    <property type="match status" value="1"/>
</dbReference>
<evidence type="ECO:0000256" key="3">
    <source>
        <dbReference type="SAM" id="MobiDB-lite"/>
    </source>
</evidence>
<sequence length="316" mass="35000">MSSVPSVDSYSSTTPQSVPVVPPSSRLETQPGVDRRSQSSMDPHSPNSTANVSTLPPGVRDTVDVWDIPFDRLDMWQSVDAIDEMIAARAPQYVITANLNYCMLHHKMPELRPITQRAAMVLADGHPIVARSKFTDRPLPERVAGSELIVHLCSRASLRGYRVYFLGGEPGVAEKASARLKAMYPGLQIAGCESPPYRTLSEAEQAEQYARIRDSKTDLLFVAFGQPKGEKWIAEHAAKIGVPVSIQLGASFDFLAGTAKRAPKLFQSVGMEWAYRMMSDPRRLVPRYASNIGYLCSAVVTDWKNQVKRWGMDMQS</sequence>
<evidence type="ECO:0000256" key="2">
    <source>
        <dbReference type="ARBA" id="ARBA00022679"/>
    </source>
</evidence>
<dbReference type="NCBIfam" id="TIGR00696">
    <property type="entry name" value="wecG_tagA_cpsF"/>
    <property type="match status" value="1"/>
</dbReference>
<evidence type="ECO:0000313" key="4">
    <source>
        <dbReference type="EMBL" id="MCC9642151.1"/>
    </source>
</evidence>
<comment type="caution">
    <text evidence="4">The sequence shown here is derived from an EMBL/GenBank/DDBJ whole genome shotgun (WGS) entry which is preliminary data.</text>
</comment>
<feature type="compositionally biased region" description="Polar residues" evidence="3">
    <location>
        <begin position="38"/>
        <end position="54"/>
    </location>
</feature>